<dbReference type="InterPro" id="IPR013766">
    <property type="entry name" value="Thioredoxin_domain"/>
</dbReference>
<dbReference type="KEGG" id="ari:UM93_06140"/>
<dbReference type="Proteomes" id="UP000061839">
    <property type="component" value="Chromosome"/>
</dbReference>
<evidence type="ECO:0000256" key="2">
    <source>
        <dbReference type="ARBA" id="ARBA00022862"/>
    </source>
</evidence>
<keyword evidence="4" id="KW-0676">Redox-active center</keyword>
<organism evidence="7 8">
    <name type="scientific">Psychromicrobium lacuslunae</name>
    <dbReference type="NCBI Taxonomy" id="1618207"/>
    <lineage>
        <taxon>Bacteria</taxon>
        <taxon>Bacillati</taxon>
        <taxon>Actinomycetota</taxon>
        <taxon>Actinomycetes</taxon>
        <taxon>Micrococcales</taxon>
        <taxon>Micrococcaceae</taxon>
        <taxon>Psychromicrobium</taxon>
    </lineage>
</organism>
<keyword evidence="3" id="KW-0560">Oxidoreductase</keyword>
<dbReference type="PIRSF" id="PIRSF000239">
    <property type="entry name" value="AHPC"/>
    <property type="match status" value="1"/>
</dbReference>
<dbReference type="Pfam" id="PF00578">
    <property type="entry name" value="AhpC-TSA"/>
    <property type="match status" value="1"/>
</dbReference>
<evidence type="ECO:0000259" key="6">
    <source>
        <dbReference type="PROSITE" id="PS51352"/>
    </source>
</evidence>
<evidence type="ECO:0000256" key="1">
    <source>
        <dbReference type="ARBA" id="ARBA00022559"/>
    </source>
</evidence>
<dbReference type="RefSeq" id="WP_045074384.1">
    <property type="nucleotide sequence ID" value="NZ_CP011005.1"/>
</dbReference>
<dbReference type="SUPFAM" id="SSF52833">
    <property type="entry name" value="Thioredoxin-like"/>
    <property type="match status" value="1"/>
</dbReference>
<dbReference type="EMBL" id="CP011005">
    <property type="protein sequence ID" value="AJT41201.1"/>
    <property type="molecule type" value="Genomic_DNA"/>
</dbReference>
<evidence type="ECO:0000256" key="5">
    <source>
        <dbReference type="PIRSR" id="PIRSR000239-1"/>
    </source>
</evidence>
<evidence type="ECO:0000256" key="4">
    <source>
        <dbReference type="ARBA" id="ARBA00023284"/>
    </source>
</evidence>
<dbReference type="PROSITE" id="PS51352">
    <property type="entry name" value="THIOREDOXIN_2"/>
    <property type="match status" value="1"/>
</dbReference>
<dbReference type="InterPro" id="IPR000866">
    <property type="entry name" value="AhpC/TSA"/>
</dbReference>
<dbReference type="GO" id="GO:0004601">
    <property type="term" value="F:peroxidase activity"/>
    <property type="evidence" value="ECO:0007669"/>
    <property type="project" value="UniProtKB-KW"/>
</dbReference>
<dbReference type="PATRIC" id="fig|1618207.4.peg.1246"/>
<dbReference type="InterPro" id="IPR036249">
    <property type="entry name" value="Thioredoxin-like_sf"/>
</dbReference>
<dbReference type="PANTHER" id="PTHR43110:SF1">
    <property type="entry name" value="THIOL PEROXIDASE"/>
    <property type="match status" value="1"/>
</dbReference>
<feature type="active site" description="Cysteine sulfenic acid (-SOH) intermediate; for peroxidase activity" evidence="5">
    <location>
        <position position="46"/>
    </location>
</feature>
<keyword evidence="2" id="KW-0049">Antioxidant</keyword>
<keyword evidence="1" id="KW-0575">Peroxidase</keyword>
<feature type="domain" description="Thioredoxin" evidence="6">
    <location>
        <begin position="4"/>
        <end position="154"/>
    </location>
</feature>
<evidence type="ECO:0000313" key="7">
    <source>
        <dbReference type="EMBL" id="AJT41201.1"/>
    </source>
</evidence>
<evidence type="ECO:0000313" key="8">
    <source>
        <dbReference type="Proteomes" id="UP000061839"/>
    </source>
</evidence>
<keyword evidence="8" id="KW-1185">Reference proteome</keyword>
<accession>A0A0D4BYM3</accession>
<name>A0A0D4BYM3_9MICC</name>
<dbReference type="PANTHER" id="PTHR43110">
    <property type="entry name" value="THIOL PEROXIDASE"/>
    <property type="match status" value="1"/>
</dbReference>
<dbReference type="STRING" id="1618207.UM93_06140"/>
<evidence type="ECO:0000256" key="3">
    <source>
        <dbReference type="ARBA" id="ARBA00023002"/>
    </source>
</evidence>
<proteinExistence type="predicted"/>
<dbReference type="OrthoDB" id="9812811at2"/>
<sequence>MTMLKPGARLPDFNLENQFGERVLSDGLLGRRLLLVFYPFAFSPTCGSEWFELKEHAESFTAAAVSVLGVSTDTKYALRAYAEAAELPFEFLSDFWPHGEVSRAFGVFNETRGMAERGSFLFDELGLLQVSFGSPSSTARSWESYQDALTALAAK</sequence>
<dbReference type="InterPro" id="IPR024706">
    <property type="entry name" value="Peroxiredoxin_AhpC-typ"/>
</dbReference>
<dbReference type="AlphaFoldDB" id="A0A0D4BYM3"/>
<gene>
    <name evidence="7" type="ORF">UM93_06140</name>
</gene>
<protein>
    <recommendedName>
        <fullName evidence="6">Thioredoxin domain-containing protein</fullName>
    </recommendedName>
</protein>
<dbReference type="InterPro" id="IPR050455">
    <property type="entry name" value="Tpx_Peroxidase_subfamily"/>
</dbReference>
<dbReference type="Gene3D" id="3.40.30.10">
    <property type="entry name" value="Glutaredoxin"/>
    <property type="match status" value="1"/>
</dbReference>
<dbReference type="HOGENOM" id="CLU_042529_14_2_11"/>
<reference evidence="7 8" key="1">
    <citation type="journal article" date="2015" name="Genome Announc.">
        <title>Complete Genome Sequencing of Protease-Producing Novel Arthrobacter sp. Strain IHBB 11108 Using PacBio Single-Molecule Real-Time Sequencing Technology.</title>
        <authorList>
            <person name="Kiran S."/>
            <person name="Swarnkar M.K."/>
            <person name="Pal M."/>
            <person name="Thakur R."/>
            <person name="Tewari R."/>
            <person name="Singh A.K."/>
            <person name="Gulati A."/>
        </authorList>
    </citation>
    <scope>NUCLEOTIDE SEQUENCE [LARGE SCALE GENOMIC DNA]</scope>
    <source>
        <strain evidence="7 8">IHBB 11108</strain>
    </source>
</reference>